<dbReference type="InterPro" id="IPR005907">
    <property type="entry name" value="G1P_thy_trans_s"/>
</dbReference>
<keyword evidence="5" id="KW-0548">Nucleotidyltransferase</keyword>
<evidence type="ECO:0000256" key="2">
    <source>
        <dbReference type="ARBA" id="ARBA00010480"/>
    </source>
</evidence>
<feature type="non-terminal residue" evidence="10">
    <location>
        <position position="134"/>
    </location>
</feature>
<evidence type="ECO:0000256" key="4">
    <source>
        <dbReference type="ARBA" id="ARBA00022679"/>
    </source>
</evidence>
<dbReference type="Gene3D" id="3.90.550.10">
    <property type="entry name" value="Spore Coat Polysaccharide Biosynthesis Protein SpsA, Chain A"/>
    <property type="match status" value="1"/>
</dbReference>
<organism evidence="10">
    <name type="scientific">marine metagenome</name>
    <dbReference type="NCBI Taxonomy" id="408172"/>
    <lineage>
        <taxon>unclassified sequences</taxon>
        <taxon>metagenomes</taxon>
        <taxon>ecological metagenomes</taxon>
    </lineage>
</organism>
<dbReference type="AlphaFoldDB" id="A0A383EMS1"/>
<evidence type="ECO:0000313" key="10">
    <source>
        <dbReference type="EMBL" id="SVE57378.1"/>
    </source>
</evidence>
<evidence type="ECO:0000256" key="5">
    <source>
        <dbReference type="ARBA" id="ARBA00022695"/>
    </source>
</evidence>
<gene>
    <name evidence="10" type="ORF">METZ01_LOCUS510232</name>
</gene>
<comment type="cofactor">
    <cofactor evidence="1">
        <name>Mg(2+)</name>
        <dbReference type="ChEBI" id="CHEBI:18420"/>
    </cofactor>
</comment>
<evidence type="ECO:0000259" key="9">
    <source>
        <dbReference type="Pfam" id="PF00483"/>
    </source>
</evidence>
<name>A0A383EMS1_9ZZZZ</name>
<dbReference type="Pfam" id="PF00483">
    <property type="entry name" value="NTP_transferase"/>
    <property type="match status" value="1"/>
</dbReference>
<accession>A0A383EMS1</accession>
<dbReference type="EC" id="2.7.7.24" evidence="3"/>
<comment type="similarity">
    <text evidence="2">Belongs to the glucose-1-phosphate thymidylyltransferase family.</text>
</comment>
<evidence type="ECO:0000256" key="8">
    <source>
        <dbReference type="ARBA" id="ARBA00049336"/>
    </source>
</evidence>
<feature type="domain" description="Nucleotidyl transferase" evidence="9">
    <location>
        <begin position="2"/>
        <end position="116"/>
    </location>
</feature>
<dbReference type="GO" id="GO:0008879">
    <property type="term" value="F:glucose-1-phosphate thymidylyltransferase activity"/>
    <property type="evidence" value="ECO:0007669"/>
    <property type="project" value="UniProtKB-EC"/>
</dbReference>
<evidence type="ECO:0000256" key="3">
    <source>
        <dbReference type="ARBA" id="ARBA00012461"/>
    </source>
</evidence>
<dbReference type="InterPro" id="IPR005835">
    <property type="entry name" value="NTP_transferase_dom"/>
</dbReference>
<sequence>MKGIILAGGTGSRLYPLTRIVCKQLLPIYDKPMICYPLSTLMLGGMKEICIISTPRDLPIIEDFLGDGSDLGVEFTYVVQEKPEGIAQAFLLAEQFLAGEPACLILGDNIFYGDYFQGGRDGSDRGFAGDVSAF</sequence>
<protein>
    <recommendedName>
        <fullName evidence="3">glucose-1-phosphate thymidylyltransferase</fullName>
        <ecNumber evidence="3">2.7.7.24</ecNumber>
    </recommendedName>
</protein>
<dbReference type="InterPro" id="IPR029044">
    <property type="entry name" value="Nucleotide-diphossugar_trans"/>
</dbReference>
<dbReference type="PANTHER" id="PTHR43532">
    <property type="entry name" value="GLUCOSE-1-PHOSPHATE THYMIDYLYLTRANSFERASE"/>
    <property type="match status" value="1"/>
</dbReference>
<dbReference type="GO" id="GO:0046872">
    <property type="term" value="F:metal ion binding"/>
    <property type="evidence" value="ECO:0007669"/>
    <property type="project" value="UniProtKB-KW"/>
</dbReference>
<keyword evidence="4" id="KW-0808">Transferase</keyword>
<dbReference type="PANTHER" id="PTHR43532:SF1">
    <property type="entry name" value="GLUCOSE-1-PHOSPHATE THYMIDYLYLTRANSFERASE 1"/>
    <property type="match status" value="1"/>
</dbReference>
<reference evidence="10" key="1">
    <citation type="submission" date="2018-05" db="EMBL/GenBank/DDBJ databases">
        <authorList>
            <person name="Lanie J.A."/>
            <person name="Ng W.-L."/>
            <person name="Kazmierczak K.M."/>
            <person name="Andrzejewski T.M."/>
            <person name="Davidsen T.M."/>
            <person name="Wayne K.J."/>
            <person name="Tettelin H."/>
            <person name="Glass J.I."/>
            <person name="Rusch D."/>
            <person name="Podicherti R."/>
            <person name="Tsui H.-C.T."/>
            <person name="Winkler M.E."/>
        </authorList>
    </citation>
    <scope>NUCLEOTIDE SEQUENCE</scope>
</reference>
<keyword evidence="7" id="KW-0460">Magnesium</keyword>
<evidence type="ECO:0000256" key="6">
    <source>
        <dbReference type="ARBA" id="ARBA00022723"/>
    </source>
</evidence>
<comment type="catalytic activity">
    <reaction evidence="8">
        <text>dTTP + alpha-D-glucose 1-phosphate + H(+) = dTDP-alpha-D-glucose + diphosphate</text>
        <dbReference type="Rhea" id="RHEA:15225"/>
        <dbReference type="ChEBI" id="CHEBI:15378"/>
        <dbReference type="ChEBI" id="CHEBI:33019"/>
        <dbReference type="ChEBI" id="CHEBI:37568"/>
        <dbReference type="ChEBI" id="CHEBI:57477"/>
        <dbReference type="ChEBI" id="CHEBI:58601"/>
        <dbReference type="EC" id="2.7.7.24"/>
    </reaction>
</comment>
<evidence type="ECO:0000256" key="1">
    <source>
        <dbReference type="ARBA" id="ARBA00001946"/>
    </source>
</evidence>
<keyword evidence="6" id="KW-0479">Metal-binding</keyword>
<evidence type="ECO:0000256" key="7">
    <source>
        <dbReference type="ARBA" id="ARBA00022842"/>
    </source>
</evidence>
<dbReference type="SUPFAM" id="SSF53448">
    <property type="entry name" value="Nucleotide-diphospho-sugar transferases"/>
    <property type="match status" value="1"/>
</dbReference>
<proteinExistence type="inferred from homology"/>
<dbReference type="EMBL" id="UINC01226760">
    <property type="protein sequence ID" value="SVE57378.1"/>
    <property type="molecule type" value="Genomic_DNA"/>
</dbReference>